<gene>
    <name evidence="1" type="ORF">BcepSauron_295</name>
</gene>
<evidence type="ECO:0000313" key="2">
    <source>
        <dbReference type="Proteomes" id="UP000301424"/>
    </source>
</evidence>
<evidence type="ECO:0000313" key="1">
    <source>
        <dbReference type="EMBL" id="QBQ74675.1"/>
    </source>
</evidence>
<dbReference type="Proteomes" id="UP000301424">
    <property type="component" value="Segment"/>
</dbReference>
<organism evidence="1 2">
    <name type="scientific">Burkholderia phage BcepSauron</name>
    <dbReference type="NCBI Taxonomy" id="2530033"/>
    <lineage>
        <taxon>Viruses</taxon>
        <taxon>Duplodnaviria</taxon>
        <taxon>Heunggongvirae</taxon>
        <taxon>Uroviricota</taxon>
        <taxon>Caudoviricetes</taxon>
        <taxon>Sarumanvirus</taxon>
        <taxon>Sarumanvirus bcepsauron</taxon>
    </lineage>
</organism>
<reference evidence="1 2" key="1">
    <citation type="submission" date="2019-02" db="EMBL/GenBank/DDBJ databases">
        <title>Complete genome sequence of Burkholderia cenocepacia phage BcepSauron.</title>
        <authorList>
            <person name="Park K."/>
            <person name="Gonzalez C."/>
            <person name="Liu M."/>
            <person name="Gill J."/>
        </authorList>
    </citation>
    <scope>NUCLEOTIDE SEQUENCE [LARGE SCALE GENOMIC DNA]</scope>
</reference>
<sequence>MTPQQLKKAAMYLCALRGLDPNELVAPDPNAHHTVYQWRLAADEIEAHQQIEAAIYHATKG</sequence>
<accession>A0A482MLY6</accession>
<proteinExistence type="predicted"/>
<protein>
    <submittedName>
        <fullName evidence="1">Uncharacterized protein</fullName>
    </submittedName>
</protein>
<name>A0A482MLY6_9CAUD</name>
<keyword evidence="2" id="KW-1185">Reference proteome</keyword>
<dbReference type="EMBL" id="MK552141">
    <property type="protein sequence ID" value="QBQ74675.1"/>
    <property type="molecule type" value="Genomic_DNA"/>
</dbReference>